<dbReference type="SUPFAM" id="SSF54909">
    <property type="entry name" value="Dimeric alpha+beta barrel"/>
    <property type="match status" value="1"/>
</dbReference>
<name>C0IN72_9BACT</name>
<dbReference type="InterPro" id="IPR010753">
    <property type="entry name" value="DUF1330"/>
</dbReference>
<evidence type="ECO:0000313" key="2">
    <source>
        <dbReference type="EMBL" id="ACN58758.1"/>
    </source>
</evidence>
<dbReference type="Pfam" id="PF07045">
    <property type="entry name" value="DUF1330"/>
    <property type="match status" value="1"/>
</dbReference>
<reference evidence="2" key="1">
    <citation type="journal article" date="2009" name="ISME J.">
        <title>Functional metagenomics reveals diverse beta-lactamases in a remote Alaskan soil.</title>
        <authorList>
            <person name="Allen H.K."/>
            <person name="Moe L.A."/>
            <person name="Rodbumrer J."/>
            <person name="Gaarder A."/>
            <person name="Handelsman J."/>
        </authorList>
    </citation>
    <scope>NUCLEOTIDE SEQUENCE</scope>
</reference>
<dbReference type="InterPro" id="IPR011008">
    <property type="entry name" value="Dimeric_a/b-barrel"/>
</dbReference>
<dbReference type="PANTHER" id="PTHR41521:SF4">
    <property type="entry name" value="BLR0684 PROTEIN"/>
    <property type="match status" value="1"/>
</dbReference>
<feature type="domain" description="DUF1330" evidence="1">
    <location>
        <begin position="3"/>
        <end position="95"/>
    </location>
</feature>
<evidence type="ECO:0000259" key="1">
    <source>
        <dbReference type="Pfam" id="PF07045"/>
    </source>
</evidence>
<dbReference type="AlphaFoldDB" id="C0IN72"/>
<proteinExistence type="predicted"/>
<dbReference type="PANTHER" id="PTHR41521">
    <property type="match status" value="1"/>
</dbReference>
<protein>
    <recommendedName>
        <fullName evidence="1">DUF1330 domain-containing protein</fullName>
    </recommendedName>
</protein>
<gene>
    <name evidence="2" type="ORF">AKSOIL_0113</name>
</gene>
<accession>C0IN72</accession>
<dbReference type="EMBL" id="EU408349">
    <property type="protein sequence ID" value="ACN58758.1"/>
    <property type="molecule type" value="Genomic_DNA"/>
</dbReference>
<dbReference type="Gene3D" id="3.30.70.100">
    <property type="match status" value="1"/>
</dbReference>
<organism evidence="2">
    <name type="scientific">uncultured bacterium BLR8</name>
    <dbReference type="NCBI Taxonomy" id="506524"/>
    <lineage>
        <taxon>Bacteria</taxon>
        <taxon>environmental samples</taxon>
    </lineage>
</organism>
<sequence length="95" mass="10662">MAAYLIVEVELTDPAAYEEYRRQVPPMIAAYGGRYLVRGGSTKLLEGGPAPARVVVLEFPSMERLRAFYDSPEYVQVKHIRVNAARTRMFAVEGV</sequence>